<dbReference type="SUPFAM" id="SSF52540">
    <property type="entry name" value="P-loop containing nucleoside triphosphate hydrolases"/>
    <property type="match status" value="1"/>
</dbReference>
<dbReference type="Pfam" id="PF13365">
    <property type="entry name" value="Trypsin_2"/>
    <property type="match status" value="1"/>
</dbReference>
<feature type="compositionally biased region" description="Pro residues" evidence="1">
    <location>
        <begin position="670"/>
        <end position="682"/>
    </location>
</feature>
<feature type="compositionally biased region" description="Basic and acidic residues" evidence="1">
    <location>
        <begin position="651"/>
        <end position="663"/>
    </location>
</feature>
<dbReference type="InterPro" id="IPR027417">
    <property type="entry name" value="P-loop_NTPase"/>
</dbReference>
<organism evidence="2 3">
    <name type="scientific">Streptomyces crystallinus</name>
    <dbReference type="NCBI Taxonomy" id="68191"/>
    <lineage>
        <taxon>Bacteria</taxon>
        <taxon>Bacillati</taxon>
        <taxon>Actinomycetota</taxon>
        <taxon>Actinomycetes</taxon>
        <taxon>Kitasatosporales</taxon>
        <taxon>Streptomycetaceae</taxon>
        <taxon>Streptomyces</taxon>
    </lineage>
</organism>
<evidence type="ECO:0000313" key="2">
    <source>
        <dbReference type="EMBL" id="GAA0621953.1"/>
    </source>
</evidence>
<dbReference type="EMBL" id="BAAACA010000044">
    <property type="protein sequence ID" value="GAA0621953.1"/>
    <property type="molecule type" value="Genomic_DNA"/>
</dbReference>
<dbReference type="InterPro" id="IPR009003">
    <property type="entry name" value="Peptidase_S1_PA"/>
</dbReference>
<evidence type="ECO:0008006" key="4">
    <source>
        <dbReference type="Google" id="ProtNLM"/>
    </source>
</evidence>
<evidence type="ECO:0000256" key="1">
    <source>
        <dbReference type="SAM" id="MobiDB-lite"/>
    </source>
</evidence>
<sequence length="1256" mass="133798">MGRGDGDGGRETLVRICDLAGRTRGTGFVADDRGTVVTSHEVVDGLTRVVLHAPGERTCLAEADAVTPLPEADLALVRTEGLDVRPLPVAARESVTAGTYVRIAAHGWREARVLGESPVTYTATDRFHLLGCALELAIGTEGADALRLGGEAAGGPVLDAATGAVLGVLGTALHAAHRAAGFAVPLRPDRGPLQELLRRNAATVPAYGEDLNLAGALQLTATSVGSAGGPGERQDPVERRLTVRHFTDFAAGTARVLGLVGDPGTGRTTELAALAARRARGAEPAPTVWLRGADLRAGDSSVADAVARALRQAGRIVAAAGAPGDMECATPDRVARLAFEAGRPLLVLLDGPEEMPPVLAYRLAEWTAGTAAWLRAAGARLVVACRPEHWEQAGALYPPDALHPAEAARLPHAVRIGDLSRKEAARARERYGIPEGALAEGAGRHPLTLRLLSEVRDALPGEVPGRPGREDVFAAHLDLMCLRIAVRLAAARRPPLRGTAVRRLAARVAGRVHEAARRCLGPGQGELDRENFEEIFPWRTGWASAVLTEGLLVPAGSGYRFAHEELADWLQAAHLDLDAALHALVHRWCEDAPAAEDRAPARLPSRPGTSGPDGDGTAYVPPPPGSRGAGGAGPDAAAPPDATGAPPRVVPDQRRSPRREDGRRGKRFRPGPPPPAPGAEPAPPRDEPRTLPVPRHRVGPVLQALLLLDREHGADRLAPRLEKLVDALDRLVAAGPGTGEPDRTDDAGWWAVHLLAQTLLRVPEPRPYLRVLRVLADRISERSVSAGGPEHLGVLGAFGPWFWQRLRIGDDRRIELMRRLVPADGAPGAAPEWERYLDAVDRRLAAEPRSVQPLLCRWFTDERPLPAPPGSEMRPTVAGAAQALLYARRSLAIDDLTEALVATAHARADELLAALAEDEPSALCRAVDRWAHDDRPERRVAAAAYGPRVAPYVTTGADRDLLRYAALALLARSADTPLHGAALGLLVRDPRTRARYLDKTLARYAGGDPRLPATALIAALATHPEPVLAAFQARLEQPGDGAAEVLEALAEINTPALARRAAALVRGYADRHPEGAAHTAAFVERRLEYGPAARAVLFPLVTSVLRGCSPQLRRALAPVLAAPGSRTSRPLRAELLDVLLEYERYESRDPAVLHALLRAAALGADARPEARTRDLVHRTGLLLTRTPEGASCFDRRVVELAREVPEFAVQVAGWLLQAPHEWSAVIGPSARRTVETLAVPMPMRAEPAGHGSLRPV</sequence>
<comment type="caution">
    <text evidence="2">The sequence shown here is derived from an EMBL/GenBank/DDBJ whole genome shotgun (WGS) entry which is preliminary data.</text>
</comment>
<reference evidence="3" key="1">
    <citation type="journal article" date="2019" name="Int. J. Syst. Evol. Microbiol.">
        <title>The Global Catalogue of Microorganisms (GCM) 10K type strain sequencing project: providing services to taxonomists for standard genome sequencing and annotation.</title>
        <authorList>
            <consortium name="The Broad Institute Genomics Platform"/>
            <consortium name="The Broad Institute Genome Sequencing Center for Infectious Disease"/>
            <person name="Wu L."/>
            <person name="Ma J."/>
        </authorList>
    </citation>
    <scope>NUCLEOTIDE SEQUENCE [LARGE SCALE GENOMIC DNA]</scope>
    <source>
        <strain evidence="3">JCM 5067</strain>
    </source>
</reference>
<dbReference type="Proteomes" id="UP001500668">
    <property type="component" value="Unassembled WGS sequence"/>
</dbReference>
<name>A0ABP3S3P7_9ACTN</name>
<dbReference type="Gene3D" id="2.40.10.120">
    <property type="match status" value="1"/>
</dbReference>
<accession>A0ABP3S3P7</accession>
<proteinExistence type="predicted"/>
<feature type="compositionally biased region" description="Low complexity" evidence="1">
    <location>
        <begin position="634"/>
        <end position="647"/>
    </location>
</feature>
<keyword evidence="3" id="KW-1185">Reference proteome</keyword>
<feature type="region of interest" description="Disordered" evidence="1">
    <location>
        <begin position="596"/>
        <end position="696"/>
    </location>
</feature>
<dbReference type="RefSeq" id="WP_344079008.1">
    <property type="nucleotide sequence ID" value="NZ_BAAACA010000044.1"/>
</dbReference>
<protein>
    <recommendedName>
        <fullName evidence="4">Serine protease</fullName>
    </recommendedName>
</protein>
<dbReference type="SUPFAM" id="SSF50494">
    <property type="entry name" value="Trypsin-like serine proteases"/>
    <property type="match status" value="1"/>
</dbReference>
<evidence type="ECO:0000313" key="3">
    <source>
        <dbReference type="Proteomes" id="UP001500668"/>
    </source>
</evidence>
<gene>
    <name evidence="2" type="ORF">GCM10010394_60830</name>
</gene>